<keyword evidence="5" id="KW-0547">Nucleotide-binding</keyword>
<dbReference type="GO" id="GO:0019843">
    <property type="term" value="F:rRNA binding"/>
    <property type="evidence" value="ECO:0007669"/>
    <property type="project" value="UniProtKB-KW"/>
</dbReference>
<dbReference type="Pfam" id="PF03193">
    <property type="entry name" value="RsgA_GTPase"/>
    <property type="match status" value="1"/>
</dbReference>
<sequence length="364" mass="38890">MSQSTSRCGRLHPHTLEDLGWTEEHEKAFSKYTAPYIPGRVVCRQKTVWDVLVDSGSVTAGISGALRRLGRFPAVGDFVVLLDQPEAGTSTIVDILPQKTLFSRGTPGREGADQVIAANIDTVFIVTAAGHDLNARRTERYLAIAHASGARPVIVINKSDLADDPASLAGELAAVSPGIPVIPISAVSGEGVDRLNPYLLPGATIALIGSSGVGKSTLINRLMGRPVQDTSDTRDYDEKGRHTTTVRQLFILAGGALMIDNPGLREVGIGTASTGIAGTFPEILALAEGCRFSDCRHEEEPGCAVRAAVAAGTLPAVRLESFQRLVQELAFEEEKAEIGLVRLERKRWKAIGKIQRDIGKTKGR</sequence>
<dbReference type="CDD" id="cd01854">
    <property type="entry name" value="YjeQ_EngC"/>
    <property type="match status" value="1"/>
</dbReference>
<keyword evidence="9" id="KW-0342">GTP-binding</keyword>
<evidence type="ECO:0000256" key="4">
    <source>
        <dbReference type="ARBA" id="ARBA00022730"/>
    </source>
</evidence>
<keyword evidence="3" id="KW-0479">Metal-binding</keyword>
<evidence type="ECO:0000256" key="6">
    <source>
        <dbReference type="ARBA" id="ARBA00022801"/>
    </source>
</evidence>
<dbReference type="PANTHER" id="PTHR32120:SF10">
    <property type="entry name" value="SMALL RIBOSOMAL SUBUNIT BIOGENESIS GTPASE RSGA"/>
    <property type="match status" value="1"/>
</dbReference>
<reference evidence="12 13" key="1">
    <citation type="submission" date="2016-08" db="EMBL/GenBank/DDBJ databases">
        <authorList>
            <person name="Seilhamer J.J."/>
        </authorList>
    </citation>
    <scope>NUCLEOTIDE SEQUENCE [LARGE SCALE GENOMIC DNA]</scope>
    <source>
        <strain evidence="12">L21-II-0</strain>
    </source>
</reference>
<evidence type="ECO:0000256" key="7">
    <source>
        <dbReference type="ARBA" id="ARBA00022833"/>
    </source>
</evidence>
<evidence type="ECO:0000256" key="2">
    <source>
        <dbReference type="ARBA" id="ARBA00022517"/>
    </source>
</evidence>
<dbReference type="GO" id="GO:0003924">
    <property type="term" value="F:GTPase activity"/>
    <property type="evidence" value="ECO:0007669"/>
    <property type="project" value="InterPro"/>
</dbReference>
<dbReference type="AlphaFoldDB" id="A0A1M4MJX1"/>
<evidence type="ECO:0000313" key="12">
    <source>
        <dbReference type="EMBL" id="SCL75147.1"/>
    </source>
</evidence>
<name>A0A1M4MJX1_9EURY</name>
<accession>A0A1M4MJX1</accession>
<evidence type="ECO:0000256" key="3">
    <source>
        <dbReference type="ARBA" id="ARBA00022723"/>
    </source>
</evidence>
<evidence type="ECO:0000256" key="9">
    <source>
        <dbReference type="ARBA" id="ARBA00023134"/>
    </source>
</evidence>
<dbReference type="SUPFAM" id="SSF52540">
    <property type="entry name" value="P-loop containing nucleoside triphosphate hydrolases"/>
    <property type="match status" value="1"/>
</dbReference>
<feature type="domain" description="EngC GTPase" evidence="10">
    <location>
        <begin position="118"/>
        <end position="265"/>
    </location>
</feature>
<evidence type="ECO:0000256" key="1">
    <source>
        <dbReference type="ARBA" id="ARBA00022490"/>
    </source>
</evidence>
<keyword evidence="2" id="KW-0690">Ribosome biogenesis</keyword>
<dbReference type="STRING" id="118126.L21_1038"/>
<dbReference type="InterPro" id="IPR027417">
    <property type="entry name" value="P-loop_NTPase"/>
</dbReference>
<evidence type="ECO:0000313" key="13">
    <source>
        <dbReference type="Proteomes" id="UP000184671"/>
    </source>
</evidence>
<evidence type="ECO:0000259" key="11">
    <source>
        <dbReference type="PROSITE" id="PS51721"/>
    </source>
</evidence>
<dbReference type="OrthoDB" id="69796at2157"/>
<dbReference type="GO" id="GO:0046872">
    <property type="term" value="F:metal ion binding"/>
    <property type="evidence" value="ECO:0007669"/>
    <property type="project" value="UniProtKB-KW"/>
</dbReference>
<dbReference type="Gene3D" id="3.40.50.300">
    <property type="entry name" value="P-loop containing nucleotide triphosphate hydrolases"/>
    <property type="match status" value="1"/>
</dbReference>
<dbReference type="PROSITE" id="PS50936">
    <property type="entry name" value="ENGC_GTPASE"/>
    <property type="match status" value="1"/>
</dbReference>
<proteinExistence type="inferred from homology"/>
<protein>
    <submittedName>
        <fullName evidence="12">Putative ribosome biogenesis GTPase RsgA</fullName>
        <ecNumber evidence="12">3.6.1.-</ecNumber>
    </submittedName>
</protein>
<dbReference type="Gene3D" id="1.10.40.50">
    <property type="entry name" value="Probable gtpase engc, domain 3"/>
    <property type="match status" value="1"/>
</dbReference>
<dbReference type="GO" id="GO:0005525">
    <property type="term" value="F:GTP binding"/>
    <property type="evidence" value="ECO:0007669"/>
    <property type="project" value="UniProtKB-KW"/>
</dbReference>
<keyword evidence="1" id="KW-0963">Cytoplasm</keyword>
<dbReference type="InterPro" id="IPR004881">
    <property type="entry name" value="Ribosome_biogen_GTPase_RsgA"/>
</dbReference>
<dbReference type="RefSeq" id="WP_074369418.1">
    <property type="nucleotide sequence ID" value="NZ_FMID01000024.1"/>
</dbReference>
<keyword evidence="4" id="KW-0699">rRNA-binding</keyword>
<evidence type="ECO:0000256" key="5">
    <source>
        <dbReference type="ARBA" id="ARBA00022741"/>
    </source>
</evidence>
<dbReference type="PANTHER" id="PTHR32120">
    <property type="entry name" value="SMALL RIBOSOMAL SUBUNIT BIOGENESIS GTPASE RSGA"/>
    <property type="match status" value="1"/>
</dbReference>
<dbReference type="Proteomes" id="UP000184671">
    <property type="component" value="Unassembled WGS sequence"/>
</dbReference>
<organism evidence="12 13">
    <name type="scientific">Methanoculleus chikugoensis</name>
    <dbReference type="NCBI Taxonomy" id="118126"/>
    <lineage>
        <taxon>Archaea</taxon>
        <taxon>Methanobacteriati</taxon>
        <taxon>Methanobacteriota</taxon>
        <taxon>Stenosarchaea group</taxon>
        <taxon>Methanomicrobia</taxon>
        <taxon>Methanomicrobiales</taxon>
        <taxon>Methanomicrobiaceae</taxon>
        <taxon>Methanoculleus</taxon>
    </lineage>
</organism>
<dbReference type="GO" id="GO:0042254">
    <property type="term" value="P:ribosome biogenesis"/>
    <property type="evidence" value="ECO:0007669"/>
    <property type="project" value="UniProtKB-KW"/>
</dbReference>
<keyword evidence="6 12" id="KW-0378">Hydrolase</keyword>
<keyword evidence="8" id="KW-0694">RNA-binding</keyword>
<dbReference type="EMBL" id="FMID01000024">
    <property type="protein sequence ID" value="SCL75147.1"/>
    <property type="molecule type" value="Genomic_DNA"/>
</dbReference>
<dbReference type="PROSITE" id="PS51721">
    <property type="entry name" value="G_CP"/>
    <property type="match status" value="1"/>
</dbReference>
<dbReference type="InterPro" id="IPR030378">
    <property type="entry name" value="G_CP_dom"/>
</dbReference>
<feature type="domain" description="CP-type G" evidence="11">
    <location>
        <begin position="109"/>
        <end position="267"/>
    </location>
</feature>
<gene>
    <name evidence="12" type="primary">rsgA</name>
    <name evidence="12" type="ORF">L21_1038</name>
</gene>
<evidence type="ECO:0000259" key="10">
    <source>
        <dbReference type="PROSITE" id="PS50936"/>
    </source>
</evidence>
<dbReference type="HAMAP" id="MF_01820">
    <property type="entry name" value="GTPase_RsgA"/>
    <property type="match status" value="1"/>
</dbReference>
<dbReference type="EC" id="3.6.1.-" evidence="12"/>
<dbReference type="NCBIfam" id="TIGR00157">
    <property type="entry name" value="ribosome small subunit-dependent GTPase A"/>
    <property type="match status" value="1"/>
</dbReference>
<evidence type="ECO:0000256" key="8">
    <source>
        <dbReference type="ARBA" id="ARBA00022884"/>
    </source>
</evidence>
<keyword evidence="7" id="KW-0862">Zinc</keyword>
<dbReference type="InterPro" id="IPR010914">
    <property type="entry name" value="RsgA_GTPase_dom"/>
</dbReference>